<evidence type="ECO:0000256" key="2">
    <source>
        <dbReference type="ARBA" id="ARBA00009045"/>
    </source>
</evidence>
<dbReference type="EMBL" id="PDCK01000044">
    <property type="protein sequence ID" value="PRQ27863.1"/>
    <property type="molecule type" value="Genomic_DNA"/>
</dbReference>
<dbReference type="InterPro" id="IPR035952">
    <property type="entry name" value="Rhomboid-like_sf"/>
</dbReference>
<dbReference type="GO" id="GO:0016020">
    <property type="term" value="C:membrane"/>
    <property type="evidence" value="ECO:0007669"/>
    <property type="project" value="UniProtKB-SubCell"/>
</dbReference>
<feature type="domain" description="Peptidase S54 rhomboid" evidence="7">
    <location>
        <begin position="49"/>
        <end position="95"/>
    </location>
</feature>
<evidence type="ECO:0000256" key="4">
    <source>
        <dbReference type="ARBA" id="ARBA00022989"/>
    </source>
</evidence>
<dbReference type="EC" id="3.4.21.105" evidence="6"/>
<evidence type="ECO:0000256" key="6">
    <source>
        <dbReference type="RuleBase" id="RU362115"/>
    </source>
</evidence>
<dbReference type="STRING" id="74649.A0A2P6Q119"/>
<dbReference type="InterPro" id="IPR022764">
    <property type="entry name" value="Peptidase_S54_rhomboid_dom"/>
</dbReference>
<evidence type="ECO:0000256" key="3">
    <source>
        <dbReference type="ARBA" id="ARBA00022692"/>
    </source>
</evidence>
<keyword evidence="5 6" id="KW-0472">Membrane</keyword>
<keyword evidence="6" id="KW-0645">Protease</keyword>
<dbReference type="AlphaFoldDB" id="A0A2P6Q119"/>
<keyword evidence="4 6" id="KW-1133">Transmembrane helix</keyword>
<comment type="function">
    <text evidence="6">Serine protease involved in intramembrane proteolysis.</text>
</comment>
<name>A0A2P6Q119_ROSCH</name>
<comment type="caution">
    <text evidence="6">Lacks conserved residue(s) required for the propagation of feature annotation.</text>
</comment>
<feature type="transmembrane region" description="Helical" evidence="6">
    <location>
        <begin position="76"/>
        <end position="95"/>
    </location>
</feature>
<dbReference type="Pfam" id="PF01694">
    <property type="entry name" value="Rhomboid"/>
    <property type="match status" value="1"/>
</dbReference>
<dbReference type="Gene3D" id="1.20.1540.10">
    <property type="entry name" value="Rhomboid-like"/>
    <property type="match status" value="1"/>
</dbReference>
<accession>A0A2P6Q119</accession>
<comment type="caution">
    <text evidence="8">The sequence shown here is derived from an EMBL/GenBank/DDBJ whole genome shotgun (WGS) entry which is preliminary data.</text>
</comment>
<keyword evidence="6" id="KW-0378">Hydrolase</keyword>
<dbReference type="GO" id="GO:0006508">
    <property type="term" value="P:proteolysis"/>
    <property type="evidence" value="ECO:0007669"/>
    <property type="project" value="UniProtKB-KW"/>
</dbReference>
<gene>
    <name evidence="8" type="ORF">RchiOBHm_Chr6g0309851</name>
</gene>
<evidence type="ECO:0000256" key="1">
    <source>
        <dbReference type="ARBA" id="ARBA00004141"/>
    </source>
</evidence>
<dbReference type="GO" id="GO:0004252">
    <property type="term" value="F:serine-type endopeptidase activity"/>
    <property type="evidence" value="ECO:0007669"/>
    <property type="project" value="InterPro"/>
</dbReference>
<proteinExistence type="inferred from homology"/>
<sequence length="98" mass="11013">MNRVIMRFSMSLRTVSKYNFSDLLLCFVERERRETGNWRGGREKVIKANKVRIGLLYVISGLGGSLMSSLFIQSNIYVGASGALFGFLGAVLSELDYH</sequence>
<keyword evidence="9" id="KW-1185">Reference proteome</keyword>
<reference evidence="8 9" key="1">
    <citation type="journal article" date="2018" name="Nat. Genet.">
        <title>The Rosa genome provides new insights in the design of modern roses.</title>
        <authorList>
            <person name="Bendahmane M."/>
        </authorList>
    </citation>
    <scope>NUCLEOTIDE SEQUENCE [LARGE SCALE GENOMIC DNA]</scope>
    <source>
        <strain evidence="9">cv. Old Blush</strain>
    </source>
</reference>
<comment type="similarity">
    <text evidence="2 6">Belongs to the peptidase S54 family.</text>
</comment>
<evidence type="ECO:0000313" key="9">
    <source>
        <dbReference type="Proteomes" id="UP000238479"/>
    </source>
</evidence>
<keyword evidence="6" id="KW-0720">Serine protease</keyword>
<dbReference type="PANTHER" id="PTHR22936:SF77">
    <property type="entry name" value="RHOMBOID-LIKE PROTEIN 1"/>
    <property type="match status" value="1"/>
</dbReference>
<dbReference type="Gramene" id="PRQ27863">
    <property type="protein sequence ID" value="PRQ27863"/>
    <property type="gene ID" value="RchiOBHm_Chr6g0309851"/>
</dbReference>
<comment type="catalytic activity">
    <reaction evidence="6">
        <text>Cleaves type-1 transmembrane domains using a catalytic dyad composed of serine and histidine that are contributed by different transmembrane domains.</text>
        <dbReference type="EC" id="3.4.21.105"/>
    </reaction>
</comment>
<evidence type="ECO:0000256" key="5">
    <source>
        <dbReference type="ARBA" id="ARBA00023136"/>
    </source>
</evidence>
<comment type="subcellular location">
    <subcellularLocation>
        <location evidence="1 6">Membrane</location>
        <topology evidence="1 6">Multi-pass membrane protein</topology>
    </subcellularLocation>
</comment>
<dbReference type="PANTHER" id="PTHR22936">
    <property type="entry name" value="RHOMBOID-RELATED"/>
    <property type="match status" value="1"/>
</dbReference>
<evidence type="ECO:0000313" key="8">
    <source>
        <dbReference type="EMBL" id="PRQ27863.1"/>
    </source>
</evidence>
<dbReference type="SUPFAM" id="SSF144091">
    <property type="entry name" value="Rhomboid-like"/>
    <property type="match status" value="1"/>
</dbReference>
<protein>
    <recommendedName>
        <fullName evidence="6">RHOMBOID-like protein</fullName>
        <ecNumber evidence="6">3.4.21.105</ecNumber>
    </recommendedName>
</protein>
<evidence type="ECO:0000259" key="7">
    <source>
        <dbReference type="Pfam" id="PF01694"/>
    </source>
</evidence>
<keyword evidence="3 6" id="KW-0812">Transmembrane</keyword>
<feature type="transmembrane region" description="Helical" evidence="6">
    <location>
        <begin position="51"/>
        <end position="70"/>
    </location>
</feature>
<dbReference type="InterPro" id="IPR002610">
    <property type="entry name" value="Peptidase_S54_rhomboid-like"/>
</dbReference>
<organism evidence="8 9">
    <name type="scientific">Rosa chinensis</name>
    <name type="common">China rose</name>
    <dbReference type="NCBI Taxonomy" id="74649"/>
    <lineage>
        <taxon>Eukaryota</taxon>
        <taxon>Viridiplantae</taxon>
        <taxon>Streptophyta</taxon>
        <taxon>Embryophyta</taxon>
        <taxon>Tracheophyta</taxon>
        <taxon>Spermatophyta</taxon>
        <taxon>Magnoliopsida</taxon>
        <taxon>eudicotyledons</taxon>
        <taxon>Gunneridae</taxon>
        <taxon>Pentapetalae</taxon>
        <taxon>rosids</taxon>
        <taxon>fabids</taxon>
        <taxon>Rosales</taxon>
        <taxon>Rosaceae</taxon>
        <taxon>Rosoideae</taxon>
        <taxon>Rosoideae incertae sedis</taxon>
        <taxon>Rosa</taxon>
    </lineage>
</organism>
<dbReference type="Proteomes" id="UP000238479">
    <property type="component" value="Chromosome 6"/>
</dbReference>